<proteinExistence type="predicted"/>
<feature type="transmembrane region" description="Helical" evidence="2">
    <location>
        <begin position="51"/>
        <end position="69"/>
    </location>
</feature>
<evidence type="ECO:0000313" key="3">
    <source>
        <dbReference type="EMBL" id="AEI45883.1"/>
    </source>
</evidence>
<dbReference type="Proteomes" id="UP000006620">
    <property type="component" value="Chromosome"/>
</dbReference>
<gene>
    <name evidence="3" type="ordered locus">KNP414_07376</name>
</gene>
<dbReference type="Gene3D" id="2.50.20.10">
    <property type="entry name" value="Lipoprotein localisation LolA/LolB/LppX"/>
    <property type="match status" value="1"/>
</dbReference>
<dbReference type="PATRIC" id="fig|1036673.3.peg.6885"/>
<name>F8FPR6_PAEMK</name>
<keyword evidence="2" id="KW-0472">Membrane</keyword>
<evidence type="ECO:0000256" key="2">
    <source>
        <dbReference type="SAM" id="Phobius"/>
    </source>
</evidence>
<feature type="compositionally biased region" description="Basic and acidic residues" evidence="1">
    <location>
        <begin position="346"/>
        <end position="360"/>
    </location>
</feature>
<evidence type="ECO:0008006" key="5">
    <source>
        <dbReference type="Google" id="ProtNLM"/>
    </source>
</evidence>
<dbReference type="RefSeq" id="WP_013921024.1">
    <property type="nucleotide sequence ID" value="NC_015690.1"/>
</dbReference>
<keyword evidence="2" id="KW-1133">Transmembrane helix</keyword>
<dbReference type="HOGENOM" id="CLU_769120_0_0_9"/>
<dbReference type="KEGG" id="pms:KNP414_07376"/>
<organism evidence="3 4">
    <name type="scientific">Paenibacillus mucilaginosus (strain KNP414)</name>
    <dbReference type="NCBI Taxonomy" id="1036673"/>
    <lineage>
        <taxon>Bacteria</taxon>
        <taxon>Bacillati</taxon>
        <taxon>Bacillota</taxon>
        <taxon>Bacilli</taxon>
        <taxon>Bacillales</taxon>
        <taxon>Paenibacillaceae</taxon>
        <taxon>Paenibacillus</taxon>
    </lineage>
</organism>
<accession>F8FPR6</accession>
<evidence type="ECO:0000313" key="4">
    <source>
        <dbReference type="Proteomes" id="UP000006620"/>
    </source>
</evidence>
<sequence>MNERPSWYSRLRREPLTERTFTKDLRNKIEREIASRELGRGSRFGRGTRRMWAAGLIGAVLLLGGYGTVQLERERMAGEGGGSDFVIAKGWIQDGGQLPAPTGTLGGIVKKQGPDVPVFERMLNTMDYFTTVQGAYHVSEDRGKNEYVVEFTVDEGEVPGSSHKRLDGKTRQVYSITNFDGKVMLHMYLEEKRKGKPFYWIDDRLNKRTGEPPAGPRFYKDSQGMNNWSARGGKAWADGLDLVYPSYFAFWTVDEATMQPIFEITGTEPFLDREATIMEGKLDAYMGEKQGAERYKYWVDSETGVILKLLLTDRAGEPVTVMEMTEIRFDEPVDREVFSTKPQEGWTERKREFRNPEIEK</sequence>
<dbReference type="EMBL" id="CP002869">
    <property type="protein sequence ID" value="AEI45883.1"/>
    <property type="molecule type" value="Genomic_DNA"/>
</dbReference>
<protein>
    <recommendedName>
        <fullName evidence="5">MucB/RseB N-terminal domain-containing protein</fullName>
    </recommendedName>
</protein>
<evidence type="ECO:0000256" key="1">
    <source>
        <dbReference type="SAM" id="MobiDB-lite"/>
    </source>
</evidence>
<reference evidence="4" key="1">
    <citation type="submission" date="2011-06" db="EMBL/GenBank/DDBJ databases">
        <title>Complete genome sequence of Paenibacillus mucilaginosus KNP414.</title>
        <authorList>
            <person name="Wang J."/>
            <person name="Hu S."/>
            <person name="Hu X."/>
            <person name="Zhang B."/>
            <person name="Dong D."/>
            <person name="Zhang S."/>
            <person name="Zhao K."/>
            <person name="Wu D."/>
        </authorList>
    </citation>
    <scope>NUCLEOTIDE SEQUENCE [LARGE SCALE GENOMIC DNA]</scope>
    <source>
        <strain evidence="4">KNP414</strain>
    </source>
</reference>
<keyword evidence="2" id="KW-0812">Transmembrane</keyword>
<feature type="region of interest" description="Disordered" evidence="1">
    <location>
        <begin position="340"/>
        <end position="360"/>
    </location>
</feature>
<reference evidence="3 4" key="2">
    <citation type="journal article" date="2013" name="Genome Announc.">
        <title>Genome Sequence of Growth-Improving Paenibacillus mucilaginosus Strain KNP414.</title>
        <authorList>
            <person name="Lu J.J."/>
            <person name="Wang J.F."/>
            <person name="Hu X.F."/>
        </authorList>
    </citation>
    <scope>NUCLEOTIDE SEQUENCE [LARGE SCALE GENOMIC DNA]</scope>
    <source>
        <strain evidence="3 4">KNP414</strain>
    </source>
</reference>
<dbReference type="AlphaFoldDB" id="F8FPR6"/>